<dbReference type="Proteomes" id="UP000285478">
    <property type="component" value="Chromosome"/>
</dbReference>
<dbReference type="PANTHER" id="PTHR33495:SF15">
    <property type="entry name" value="STAS DOMAIN-CONTAINING PROTEIN"/>
    <property type="match status" value="1"/>
</dbReference>
<protein>
    <submittedName>
        <fullName evidence="2">Anti-sigma factor antagonist</fullName>
    </submittedName>
</protein>
<name>A0A410H3M8_9GAMM</name>
<dbReference type="InterPro" id="IPR058548">
    <property type="entry name" value="MlaB-like_STAS"/>
</dbReference>
<dbReference type="Gene3D" id="3.30.750.24">
    <property type="entry name" value="STAS domain"/>
    <property type="match status" value="1"/>
</dbReference>
<proteinExistence type="predicted"/>
<dbReference type="PROSITE" id="PS50801">
    <property type="entry name" value="STAS"/>
    <property type="match status" value="1"/>
</dbReference>
<sequence length="96" mass="10868">MINSKLKGDTLWVYVGDKFTIDSFAEFQAAYCENEFKDIVIDFSQTSQIDSGGLGMLLQLRTHLGEEANRITLSGLSDHILKVFEVVNFEKLFKMA</sequence>
<dbReference type="PANTHER" id="PTHR33495">
    <property type="entry name" value="ANTI-SIGMA FACTOR ANTAGONIST TM_1081-RELATED-RELATED"/>
    <property type="match status" value="1"/>
</dbReference>
<feature type="domain" description="STAS" evidence="1">
    <location>
        <begin position="1"/>
        <end position="96"/>
    </location>
</feature>
<dbReference type="KEGG" id="htr:EPV75_07545"/>
<gene>
    <name evidence="2" type="ORF">EPV75_07545</name>
</gene>
<organism evidence="2 3">
    <name type="scientific">Hydrogenovibrio thermophilus</name>
    <dbReference type="NCBI Taxonomy" id="265883"/>
    <lineage>
        <taxon>Bacteria</taxon>
        <taxon>Pseudomonadati</taxon>
        <taxon>Pseudomonadota</taxon>
        <taxon>Gammaproteobacteria</taxon>
        <taxon>Thiotrichales</taxon>
        <taxon>Piscirickettsiaceae</taxon>
        <taxon>Hydrogenovibrio</taxon>
    </lineage>
</organism>
<reference evidence="2 3" key="1">
    <citation type="journal article" date="2018" name="Environ. Microbiol.">
        <title>Genomes of ubiquitous marine and hypersaline Hydrogenovibrio, Thiomicrorhabdus and Thiomicrospira spp. encode a diversity of mechanisms to sustain chemolithoautotrophy in heterogeneous environments.</title>
        <authorList>
            <person name="Scott K.M."/>
            <person name="Williams J."/>
            <person name="Porter C.M.B."/>
            <person name="Russel S."/>
            <person name="Harmer T.L."/>
            <person name="Paul J.H."/>
            <person name="Antonen K.M."/>
            <person name="Bridges M.K."/>
            <person name="Camper G.J."/>
            <person name="Campla C.K."/>
            <person name="Casella L.G."/>
            <person name="Chase E."/>
            <person name="Conrad J.W."/>
            <person name="Cruz M.C."/>
            <person name="Dunlap D.S."/>
            <person name="Duran L."/>
            <person name="Fahsbender E.M."/>
            <person name="Goldsmith D.B."/>
            <person name="Keeley R.F."/>
            <person name="Kondoff M.R."/>
            <person name="Kussy B.I."/>
            <person name="Lane M.K."/>
            <person name="Lawler S."/>
            <person name="Leigh B.A."/>
            <person name="Lewis C."/>
            <person name="Lostal L.M."/>
            <person name="Marking D."/>
            <person name="Mancera P.A."/>
            <person name="McClenthan E.C."/>
            <person name="McIntyre E.A."/>
            <person name="Mine J.A."/>
            <person name="Modi S."/>
            <person name="Moore B.D."/>
            <person name="Morgan W.A."/>
            <person name="Nelson K.M."/>
            <person name="Nguyen K.N."/>
            <person name="Ogburn N."/>
            <person name="Parrino D.G."/>
            <person name="Pedapudi A.D."/>
            <person name="Pelham R.P."/>
            <person name="Preece A.M."/>
            <person name="Rampersad E.A."/>
            <person name="Richardson J.C."/>
            <person name="Rodgers C.M."/>
            <person name="Schaffer B.L."/>
            <person name="Sheridan N.E."/>
            <person name="Solone M.R."/>
            <person name="Staley Z.R."/>
            <person name="Tabuchi M."/>
            <person name="Waide R.J."/>
            <person name="Wanjugi P.W."/>
            <person name="Young S."/>
            <person name="Clum A."/>
            <person name="Daum C."/>
            <person name="Huntemann M."/>
            <person name="Ivanova N."/>
            <person name="Kyrpides N."/>
            <person name="Mikhailova N."/>
            <person name="Palaniappan K."/>
            <person name="Pillay M."/>
            <person name="Reddy T.B.K."/>
            <person name="Shapiro N."/>
            <person name="Stamatis D."/>
            <person name="Varghese N."/>
            <person name="Woyke T."/>
            <person name="Boden R."/>
            <person name="Freyermuth S.K."/>
            <person name="Kerfeld C.A."/>
        </authorList>
    </citation>
    <scope>NUCLEOTIDE SEQUENCE [LARGE SCALE GENOMIC DNA]</scope>
    <source>
        <strain evidence="2 3">JR-2</strain>
    </source>
</reference>
<dbReference type="InterPro" id="IPR002645">
    <property type="entry name" value="STAS_dom"/>
</dbReference>
<evidence type="ECO:0000313" key="2">
    <source>
        <dbReference type="EMBL" id="QAB15529.1"/>
    </source>
</evidence>
<evidence type="ECO:0000259" key="1">
    <source>
        <dbReference type="PROSITE" id="PS50801"/>
    </source>
</evidence>
<dbReference type="EMBL" id="CP035033">
    <property type="protein sequence ID" value="QAB15529.1"/>
    <property type="molecule type" value="Genomic_DNA"/>
</dbReference>
<dbReference type="RefSeq" id="WP_029938282.1">
    <property type="nucleotide sequence ID" value="NZ_CP035033.1"/>
</dbReference>
<accession>A0A410H3M8</accession>
<dbReference type="SUPFAM" id="SSF52091">
    <property type="entry name" value="SpoIIaa-like"/>
    <property type="match status" value="1"/>
</dbReference>
<dbReference type="AlphaFoldDB" id="A0A410H3M8"/>
<dbReference type="GO" id="GO:0043856">
    <property type="term" value="F:anti-sigma factor antagonist activity"/>
    <property type="evidence" value="ECO:0007669"/>
    <property type="project" value="TreeGrafter"/>
</dbReference>
<dbReference type="Pfam" id="PF13466">
    <property type="entry name" value="STAS_2"/>
    <property type="match status" value="1"/>
</dbReference>
<evidence type="ECO:0000313" key="3">
    <source>
        <dbReference type="Proteomes" id="UP000285478"/>
    </source>
</evidence>
<dbReference type="CDD" id="cd07043">
    <property type="entry name" value="STAS_anti-anti-sigma_factors"/>
    <property type="match status" value="1"/>
</dbReference>
<dbReference type="InterPro" id="IPR036513">
    <property type="entry name" value="STAS_dom_sf"/>
</dbReference>
<keyword evidence="3" id="KW-1185">Reference proteome</keyword>